<sequence length="263" mass="27982">MGLLQANFMYAYAQEVASAAGVVHSDVEILRIAPGLVVDARVHYMDTREARQFLQVLQADGTETFSSEFTDKYGTVELRDSSMLYQNGPPPSEVAGKISITDDEVVDDDDDDGTMRLGIAIGLAVAVAAFTALGIAFLLAAAGSQSQRDAVTLLQRLRKDSFDVQAAKTAATKVLGAKDAAFDGDEVSASDVFARLFSLQPPAFVPLFELHDAAVEVHSSANELLYSVLLLLTAPGSPARNWAEAFGSDAPAMLLMANAPPLR</sequence>
<dbReference type="AlphaFoldDB" id="A0AAE0CFD5"/>
<evidence type="ECO:0000256" key="1">
    <source>
        <dbReference type="SAM" id="Phobius"/>
    </source>
</evidence>
<gene>
    <name evidence="2" type="ORF">CYMTET_36701</name>
</gene>
<evidence type="ECO:0000313" key="2">
    <source>
        <dbReference type="EMBL" id="KAK3254071.1"/>
    </source>
</evidence>
<organism evidence="2 3">
    <name type="scientific">Cymbomonas tetramitiformis</name>
    <dbReference type="NCBI Taxonomy" id="36881"/>
    <lineage>
        <taxon>Eukaryota</taxon>
        <taxon>Viridiplantae</taxon>
        <taxon>Chlorophyta</taxon>
        <taxon>Pyramimonadophyceae</taxon>
        <taxon>Pyramimonadales</taxon>
        <taxon>Pyramimonadaceae</taxon>
        <taxon>Cymbomonas</taxon>
    </lineage>
</organism>
<keyword evidence="1" id="KW-0812">Transmembrane</keyword>
<comment type="caution">
    <text evidence="2">The sequence shown here is derived from an EMBL/GenBank/DDBJ whole genome shotgun (WGS) entry which is preliminary data.</text>
</comment>
<keyword evidence="3" id="KW-1185">Reference proteome</keyword>
<name>A0AAE0CFD5_9CHLO</name>
<protein>
    <submittedName>
        <fullName evidence="2">Uncharacterized protein</fullName>
    </submittedName>
</protein>
<dbReference type="Proteomes" id="UP001190700">
    <property type="component" value="Unassembled WGS sequence"/>
</dbReference>
<reference evidence="2 3" key="1">
    <citation type="journal article" date="2015" name="Genome Biol. Evol.">
        <title>Comparative Genomics of a Bacterivorous Green Alga Reveals Evolutionary Causalities and Consequences of Phago-Mixotrophic Mode of Nutrition.</title>
        <authorList>
            <person name="Burns J.A."/>
            <person name="Paasch A."/>
            <person name="Narechania A."/>
            <person name="Kim E."/>
        </authorList>
    </citation>
    <scope>NUCLEOTIDE SEQUENCE [LARGE SCALE GENOMIC DNA]</scope>
    <source>
        <strain evidence="2 3">PLY_AMNH</strain>
    </source>
</reference>
<keyword evidence="1" id="KW-0472">Membrane</keyword>
<proteinExistence type="predicted"/>
<keyword evidence="1" id="KW-1133">Transmembrane helix</keyword>
<dbReference type="EMBL" id="LGRX02024201">
    <property type="protein sequence ID" value="KAK3254071.1"/>
    <property type="molecule type" value="Genomic_DNA"/>
</dbReference>
<evidence type="ECO:0000313" key="3">
    <source>
        <dbReference type="Proteomes" id="UP001190700"/>
    </source>
</evidence>
<feature type="transmembrane region" description="Helical" evidence="1">
    <location>
        <begin position="117"/>
        <end position="140"/>
    </location>
</feature>
<feature type="non-terminal residue" evidence="2">
    <location>
        <position position="263"/>
    </location>
</feature>
<accession>A0AAE0CFD5</accession>